<dbReference type="InterPro" id="IPR020084">
    <property type="entry name" value="NUDIX_hydrolase_CS"/>
</dbReference>
<dbReference type="EMBL" id="CAEZYR010000062">
    <property type="protein sequence ID" value="CAB4749838.1"/>
    <property type="molecule type" value="Genomic_DNA"/>
</dbReference>
<sequence length="162" mass="18143">MRNWSVVSGLIERDGALLLVANQRRNGAIDWSPPGGVIEEGEHEVEALTREVAEETGLVVDEWVGPVYEVTVDLGPTGGNLRVIVYRAVAHRGEFVFDDPDGIVFDAGFHASDACRAYLHDAPHWVAEPLRDWLSAPWQEHRRYDYRVIRGTTLAGIEVERL</sequence>
<dbReference type="InterPro" id="IPR000086">
    <property type="entry name" value="NUDIX_hydrolase_dom"/>
</dbReference>
<organism evidence="5">
    <name type="scientific">freshwater metagenome</name>
    <dbReference type="NCBI Taxonomy" id="449393"/>
    <lineage>
        <taxon>unclassified sequences</taxon>
        <taxon>metagenomes</taxon>
        <taxon>ecological metagenomes</taxon>
    </lineage>
</organism>
<evidence type="ECO:0000256" key="2">
    <source>
        <dbReference type="ARBA" id="ARBA00022801"/>
    </source>
</evidence>
<dbReference type="PRINTS" id="PR00502">
    <property type="entry name" value="NUDIXFAMILY"/>
</dbReference>
<comment type="cofactor">
    <cofactor evidence="1">
        <name>Mg(2+)</name>
        <dbReference type="ChEBI" id="CHEBI:18420"/>
    </cofactor>
</comment>
<proteinExistence type="predicted"/>
<feature type="domain" description="Nudix hydrolase" evidence="3">
    <location>
        <begin position="1"/>
        <end position="141"/>
    </location>
</feature>
<dbReference type="Gene3D" id="3.90.79.10">
    <property type="entry name" value="Nucleoside Triphosphate Pyrophosphohydrolase"/>
    <property type="match status" value="1"/>
</dbReference>
<keyword evidence="2" id="KW-0378">Hydrolase</keyword>
<dbReference type="EMBL" id="CAFABA010000029">
    <property type="protein sequence ID" value="CAB4824989.1"/>
    <property type="molecule type" value="Genomic_DNA"/>
</dbReference>
<accession>A0A6J6ZXC4</accession>
<dbReference type="PROSITE" id="PS51462">
    <property type="entry name" value="NUDIX"/>
    <property type="match status" value="1"/>
</dbReference>
<dbReference type="PANTHER" id="PTHR43046:SF14">
    <property type="entry name" value="MUTT_NUDIX FAMILY PROTEIN"/>
    <property type="match status" value="1"/>
</dbReference>
<gene>
    <name evidence="4" type="ORF">UFOPK2754_01739</name>
    <name evidence="5" type="ORF">UFOPK3139_00955</name>
    <name evidence="6" type="ORF">UFOPK3543_02968</name>
    <name evidence="7" type="ORF">UFOPK3967_00337</name>
</gene>
<evidence type="ECO:0000313" key="6">
    <source>
        <dbReference type="EMBL" id="CAB4936286.1"/>
    </source>
</evidence>
<dbReference type="GO" id="GO:0016787">
    <property type="term" value="F:hydrolase activity"/>
    <property type="evidence" value="ECO:0007669"/>
    <property type="project" value="UniProtKB-KW"/>
</dbReference>
<evidence type="ECO:0000256" key="1">
    <source>
        <dbReference type="ARBA" id="ARBA00001946"/>
    </source>
</evidence>
<dbReference type="PANTHER" id="PTHR43046">
    <property type="entry name" value="GDP-MANNOSE MANNOSYL HYDROLASE"/>
    <property type="match status" value="1"/>
</dbReference>
<evidence type="ECO:0000313" key="4">
    <source>
        <dbReference type="EMBL" id="CAB4749838.1"/>
    </source>
</evidence>
<dbReference type="Pfam" id="PF00293">
    <property type="entry name" value="NUDIX"/>
    <property type="match status" value="1"/>
</dbReference>
<dbReference type="EMBL" id="CAFBOS010000012">
    <property type="protein sequence ID" value="CAB4980641.1"/>
    <property type="molecule type" value="Genomic_DNA"/>
</dbReference>
<dbReference type="InterPro" id="IPR015797">
    <property type="entry name" value="NUDIX_hydrolase-like_dom_sf"/>
</dbReference>
<protein>
    <submittedName>
        <fullName evidence="5">Unannotated protein</fullName>
    </submittedName>
</protein>
<dbReference type="EMBL" id="CAFBMH010000180">
    <property type="protein sequence ID" value="CAB4936286.1"/>
    <property type="molecule type" value="Genomic_DNA"/>
</dbReference>
<evidence type="ECO:0000313" key="7">
    <source>
        <dbReference type="EMBL" id="CAB4980641.1"/>
    </source>
</evidence>
<dbReference type="AlphaFoldDB" id="A0A6J6ZXC4"/>
<reference evidence="5" key="1">
    <citation type="submission" date="2020-05" db="EMBL/GenBank/DDBJ databases">
        <authorList>
            <person name="Chiriac C."/>
            <person name="Salcher M."/>
            <person name="Ghai R."/>
            <person name="Kavagutti S V."/>
        </authorList>
    </citation>
    <scope>NUCLEOTIDE SEQUENCE</scope>
</reference>
<dbReference type="CDD" id="cd02883">
    <property type="entry name" value="NUDIX_Hydrolase"/>
    <property type="match status" value="1"/>
</dbReference>
<evidence type="ECO:0000259" key="3">
    <source>
        <dbReference type="PROSITE" id="PS51462"/>
    </source>
</evidence>
<dbReference type="PROSITE" id="PS00893">
    <property type="entry name" value="NUDIX_BOX"/>
    <property type="match status" value="1"/>
</dbReference>
<dbReference type="InterPro" id="IPR020476">
    <property type="entry name" value="Nudix_hydrolase"/>
</dbReference>
<dbReference type="SUPFAM" id="SSF55811">
    <property type="entry name" value="Nudix"/>
    <property type="match status" value="1"/>
</dbReference>
<evidence type="ECO:0000313" key="5">
    <source>
        <dbReference type="EMBL" id="CAB4824989.1"/>
    </source>
</evidence>
<name>A0A6J6ZXC4_9ZZZZ</name>